<evidence type="ECO:0000313" key="2">
    <source>
        <dbReference type="EMBL" id="ETV67914.1"/>
    </source>
</evidence>
<proteinExistence type="predicted"/>
<dbReference type="RefSeq" id="XP_009842659.1">
    <property type="nucleotide sequence ID" value="XM_009844357.1"/>
</dbReference>
<gene>
    <name evidence="2" type="ORF">H257_16037</name>
</gene>
<organism evidence="2">
    <name type="scientific">Aphanomyces astaci</name>
    <name type="common">Crayfish plague agent</name>
    <dbReference type="NCBI Taxonomy" id="112090"/>
    <lineage>
        <taxon>Eukaryota</taxon>
        <taxon>Sar</taxon>
        <taxon>Stramenopiles</taxon>
        <taxon>Oomycota</taxon>
        <taxon>Saprolegniomycetes</taxon>
        <taxon>Saprolegniales</taxon>
        <taxon>Verrucalvaceae</taxon>
        <taxon>Aphanomyces</taxon>
    </lineage>
</organism>
<feature type="region of interest" description="Disordered" evidence="1">
    <location>
        <begin position="1"/>
        <end position="26"/>
    </location>
</feature>
<dbReference type="EMBL" id="KI913191">
    <property type="protein sequence ID" value="ETV67914.1"/>
    <property type="molecule type" value="Genomic_DNA"/>
</dbReference>
<sequence length="78" mass="8636">MHTRPTFVASSLVPSTRREAQAPTSAPMNAKRCTKLCLAFHRKAYYPVDPLFVLLRSSSIQQGCMCADVASRIRGKPL</sequence>
<dbReference type="AlphaFoldDB" id="W4FM61"/>
<protein>
    <submittedName>
        <fullName evidence="2">Uncharacterized protein</fullName>
    </submittedName>
</protein>
<name>W4FM61_APHAT</name>
<dbReference type="VEuPathDB" id="FungiDB:H257_16037"/>
<dbReference type="GeneID" id="20818033"/>
<reference evidence="2" key="1">
    <citation type="submission" date="2013-12" db="EMBL/GenBank/DDBJ databases">
        <title>The Genome Sequence of Aphanomyces astaci APO3.</title>
        <authorList>
            <consortium name="The Broad Institute Genomics Platform"/>
            <person name="Russ C."/>
            <person name="Tyler B."/>
            <person name="van West P."/>
            <person name="Dieguez-Uribeondo J."/>
            <person name="Young S.K."/>
            <person name="Zeng Q."/>
            <person name="Gargeya S."/>
            <person name="Fitzgerald M."/>
            <person name="Abouelleil A."/>
            <person name="Alvarado L."/>
            <person name="Chapman S.B."/>
            <person name="Gainer-Dewar J."/>
            <person name="Goldberg J."/>
            <person name="Griggs A."/>
            <person name="Gujja S."/>
            <person name="Hansen M."/>
            <person name="Howarth C."/>
            <person name="Imamovic A."/>
            <person name="Ireland A."/>
            <person name="Larimer J."/>
            <person name="McCowan C."/>
            <person name="Murphy C."/>
            <person name="Pearson M."/>
            <person name="Poon T.W."/>
            <person name="Priest M."/>
            <person name="Roberts A."/>
            <person name="Saif S."/>
            <person name="Shea T."/>
            <person name="Sykes S."/>
            <person name="Wortman J."/>
            <person name="Nusbaum C."/>
            <person name="Birren B."/>
        </authorList>
    </citation>
    <scope>NUCLEOTIDE SEQUENCE [LARGE SCALE GENOMIC DNA]</scope>
    <source>
        <strain evidence="2">APO3</strain>
    </source>
</reference>
<accession>W4FM61</accession>
<evidence type="ECO:0000256" key="1">
    <source>
        <dbReference type="SAM" id="MobiDB-lite"/>
    </source>
</evidence>